<feature type="non-terminal residue" evidence="1">
    <location>
        <position position="88"/>
    </location>
</feature>
<dbReference type="PANTHER" id="PTHR30575">
    <property type="entry name" value="PEPTIDASE M20"/>
    <property type="match status" value="1"/>
</dbReference>
<dbReference type="InterPro" id="IPR052030">
    <property type="entry name" value="Peptidase_M20/M20A_hydrolases"/>
</dbReference>
<comment type="caution">
    <text evidence="1">The sequence shown here is derived from an EMBL/GenBank/DDBJ whole genome shotgun (WGS) entry which is preliminary data.</text>
</comment>
<keyword evidence="2" id="KW-1185">Reference proteome</keyword>
<gene>
    <name evidence="1" type="ORF">B0H17DRAFT_907397</name>
</gene>
<dbReference type="GO" id="GO:0016805">
    <property type="term" value="F:dipeptidase activity"/>
    <property type="evidence" value="ECO:0007669"/>
    <property type="project" value="TreeGrafter"/>
</dbReference>
<feature type="non-terminal residue" evidence="1">
    <location>
        <position position="1"/>
    </location>
</feature>
<dbReference type="AlphaFoldDB" id="A0AAD7GZ95"/>
<evidence type="ECO:0000313" key="1">
    <source>
        <dbReference type="EMBL" id="KAJ7708642.1"/>
    </source>
</evidence>
<dbReference type="Gene3D" id="3.30.70.360">
    <property type="match status" value="1"/>
</dbReference>
<dbReference type="Proteomes" id="UP001221757">
    <property type="component" value="Unassembled WGS sequence"/>
</dbReference>
<name>A0AAD7GZ95_MYCRO</name>
<sequence length="88" mass="9865">YNNISALRQQLQPTHRVHGIFDSRVRTGRRIVTHTSVCYVRAPMRAEQEQTMKCVRLCFEAAALATGCTVKITVTGGTYDLRQNKALG</sequence>
<evidence type="ECO:0000313" key="2">
    <source>
        <dbReference type="Proteomes" id="UP001221757"/>
    </source>
</evidence>
<proteinExistence type="predicted"/>
<protein>
    <submittedName>
        <fullName evidence="1">Uncharacterized protein</fullName>
    </submittedName>
</protein>
<reference evidence="1" key="1">
    <citation type="submission" date="2023-03" db="EMBL/GenBank/DDBJ databases">
        <title>Massive genome expansion in bonnet fungi (Mycena s.s.) driven by repeated elements and novel gene families across ecological guilds.</title>
        <authorList>
            <consortium name="Lawrence Berkeley National Laboratory"/>
            <person name="Harder C.B."/>
            <person name="Miyauchi S."/>
            <person name="Viragh M."/>
            <person name="Kuo A."/>
            <person name="Thoen E."/>
            <person name="Andreopoulos B."/>
            <person name="Lu D."/>
            <person name="Skrede I."/>
            <person name="Drula E."/>
            <person name="Henrissat B."/>
            <person name="Morin E."/>
            <person name="Kohler A."/>
            <person name="Barry K."/>
            <person name="LaButti K."/>
            <person name="Morin E."/>
            <person name="Salamov A."/>
            <person name="Lipzen A."/>
            <person name="Mereny Z."/>
            <person name="Hegedus B."/>
            <person name="Baldrian P."/>
            <person name="Stursova M."/>
            <person name="Weitz H."/>
            <person name="Taylor A."/>
            <person name="Grigoriev I.V."/>
            <person name="Nagy L.G."/>
            <person name="Martin F."/>
            <person name="Kauserud H."/>
        </authorList>
    </citation>
    <scope>NUCLEOTIDE SEQUENCE</scope>
    <source>
        <strain evidence="1">CBHHK067</strain>
    </source>
</reference>
<dbReference type="PANTHER" id="PTHR30575:SF0">
    <property type="entry name" value="XAA-ARG DIPEPTIDASE"/>
    <property type="match status" value="1"/>
</dbReference>
<dbReference type="EMBL" id="JARKIE010000003">
    <property type="protein sequence ID" value="KAJ7708642.1"/>
    <property type="molecule type" value="Genomic_DNA"/>
</dbReference>
<organism evidence="1 2">
    <name type="scientific">Mycena rosella</name>
    <name type="common">Pink bonnet</name>
    <name type="synonym">Agaricus rosellus</name>
    <dbReference type="NCBI Taxonomy" id="1033263"/>
    <lineage>
        <taxon>Eukaryota</taxon>
        <taxon>Fungi</taxon>
        <taxon>Dikarya</taxon>
        <taxon>Basidiomycota</taxon>
        <taxon>Agaricomycotina</taxon>
        <taxon>Agaricomycetes</taxon>
        <taxon>Agaricomycetidae</taxon>
        <taxon>Agaricales</taxon>
        <taxon>Marasmiineae</taxon>
        <taxon>Mycenaceae</taxon>
        <taxon>Mycena</taxon>
    </lineage>
</organism>
<accession>A0AAD7GZ95</accession>